<evidence type="ECO:0000313" key="2">
    <source>
        <dbReference type="EMBL" id="BCZ44382.1"/>
    </source>
</evidence>
<feature type="transmembrane region" description="Helical" evidence="1">
    <location>
        <begin position="66"/>
        <end position="82"/>
    </location>
</feature>
<gene>
    <name evidence="2" type="ORF">psyc5s11_04490</name>
</gene>
<protein>
    <recommendedName>
        <fullName evidence="4">DUF4181 domain-containing protein</fullName>
    </recommendedName>
</protein>
<keyword evidence="1" id="KW-1133">Transmembrane helix</keyword>
<keyword evidence="3" id="KW-1185">Reference proteome</keyword>
<feature type="transmembrane region" description="Helical" evidence="1">
    <location>
        <begin position="42"/>
        <end position="60"/>
    </location>
</feature>
<evidence type="ECO:0000313" key="3">
    <source>
        <dbReference type="Proteomes" id="UP000824633"/>
    </source>
</evidence>
<dbReference type="EMBL" id="AP024849">
    <property type="protein sequence ID" value="BCZ44382.1"/>
    <property type="molecule type" value="Genomic_DNA"/>
</dbReference>
<feature type="transmembrane region" description="Helical" evidence="1">
    <location>
        <begin position="6"/>
        <end position="22"/>
    </location>
</feature>
<evidence type="ECO:0000256" key="1">
    <source>
        <dbReference type="SAM" id="Phobius"/>
    </source>
</evidence>
<keyword evidence="1" id="KW-0472">Membrane</keyword>
<reference evidence="3" key="1">
    <citation type="submission" date="2021-07" db="EMBL/GenBank/DDBJ databases">
        <title>Complete genome sequencing of a Clostridium isolate.</title>
        <authorList>
            <person name="Ueki A."/>
            <person name="Tonouchi A."/>
        </authorList>
    </citation>
    <scope>NUCLEOTIDE SEQUENCE [LARGE SCALE GENOMIC DNA]</scope>
    <source>
        <strain evidence="3">C5S11</strain>
    </source>
</reference>
<keyword evidence="1" id="KW-0812">Transmembrane</keyword>
<sequence length="113" mass="13586">MRIYISLIIIGFCIISSLMIRYKFKIRRPMNINVRVLQPKYLIYILAILGLIVLIITMIIKNAKYLLLWMIIYNIINSVYKIKHLKDKKSKYYFIIEFIFWGYFGILVITSLI</sequence>
<feature type="transmembrane region" description="Helical" evidence="1">
    <location>
        <begin position="94"/>
        <end position="112"/>
    </location>
</feature>
<accession>A0ABM7T0G2</accession>
<evidence type="ECO:0008006" key="4">
    <source>
        <dbReference type="Google" id="ProtNLM"/>
    </source>
</evidence>
<organism evidence="2 3">
    <name type="scientific">Clostridium gelidum</name>
    <dbReference type="NCBI Taxonomy" id="704125"/>
    <lineage>
        <taxon>Bacteria</taxon>
        <taxon>Bacillati</taxon>
        <taxon>Bacillota</taxon>
        <taxon>Clostridia</taxon>
        <taxon>Eubacteriales</taxon>
        <taxon>Clostridiaceae</taxon>
        <taxon>Clostridium</taxon>
    </lineage>
</organism>
<name>A0ABM7T0G2_9CLOT</name>
<dbReference type="Proteomes" id="UP000824633">
    <property type="component" value="Chromosome"/>
</dbReference>
<proteinExistence type="predicted"/>